<dbReference type="PANTHER" id="PTHR22997:SF11">
    <property type="entry name" value="PIH1 N-TERMINAL DOMAIN-CONTAINING PROTEIN"/>
    <property type="match status" value="1"/>
</dbReference>
<evidence type="ECO:0000259" key="3">
    <source>
        <dbReference type="Pfam" id="PF08190"/>
    </source>
</evidence>
<sequence>MNADGVINPDRAPPDMKDLLIKLQDVQKLARTSQQAVTTVTPEPGFVIKTVDEKGKKVFINVCGSPSVLAPGGWKNGQMSDEVRTALERAELEDPGETLRFPLSMGDLRSDQDHKGQSCHVLDIVFNIDVLKQAQTFRKLKIFLVELAMGWASQKHSVALDPNWKLPKTRYKGDKVLPQCLRLDRKPLVTEMGDILEEPSFPLVTDKNKAPAAPASTAPLDPANHNPEKNAKSVIAAASSTNEQDGDAVQRRNPSYELHYQGRPAEVVEVSISLDQAQTGSSIEQVSVQVHGDQVVVQVPGAAPLELRLPFGVDANLGSAALEDEGRRLCLRLPFKPYRSFIEEVRLEQEKPFDYMNCSYMQMEAS</sequence>
<gene>
    <name evidence="4" type="ORF">WJX75_004003</name>
</gene>
<proteinExistence type="inferred from homology"/>
<dbReference type="EMBL" id="JALJOT010000011">
    <property type="protein sequence ID" value="KAK9905657.1"/>
    <property type="molecule type" value="Genomic_DNA"/>
</dbReference>
<dbReference type="InterPro" id="IPR050734">
    <property type="entry name" value="PIH1/Kintoun_subfamily"/>
</dbReference>
<feature type="domain" description="PIH1 N-terminal" evidence="3">
    <location>
        <begin position="23"/>
        <end position="186"/>
    </location>
</feature>
<reference evidence="4 5" key="1">
    <citation type="journal article" date="2024" name="Nat. Commun.">
        <title>Phylogenomics reveals the evolutionary origins of lichenization in chlorophyte algae.</title>
        <authorList>
            <person name="Puginier C."/>
            <person name="Libourel C."/>
            <person name="Otte J."/>
            <person name="Skaloud P."/>
            <person name="Haon M."/>
            <person name="Grisel S."/>
            <person name="Petersen M."/>
            <person name="Berrin J.G."/>
            <person name="Delaux P.M."/>
            <person name="Dal Grande F."/>
            <person name="Keller J."/>
        </authorList>
    </citation>
    <scope>NUCLEOTIDE SEQUENCE [LARGE SCALE GENOMIC DNA]</scope>
    <source>
        <strain evidence="4 5">SAG 216-7</strain>
    </source>
</reference>
<evidence type="ECO:0000256" key="1">
    <source>
        <dbReference type="ARBA" id="ARBA00008511"/>
    </source>
</evidence>
<feature type="region of interest" description="Disordered" evidence="2">
    <location>
        <begin position="200"/>
        <end position="228"/>
    </location>
</feature>
<keyword evidence="5" id="KW-1185">Reference proteome</keyword>
<dbReference type="Proteomes" id="UP001491310">
    <property type="component" value="Unassembled WGS sequence"/>
</dbReference>
<evidence type="ECO:0000313" key="5">
    <source>
        <dbReference type="Proteomes" id="UP001491310"/>
    </source>
</evidence>
<comment type="similarity">
    <text evidence="1">Belongs to the PIH1 family.</text>
</comment>
<name>A0ABR2YHK8_9CHLO</name>
<evidence type="ECO:0000256" key="2">
    <source>
        <dbReference type="SAM" id="MobiDB-lite"/>
    </source>
</evidence>
<protein>
    <recommendedName>
        <fullName evidence="3">PIH1 N-terminal domain-containing protein</fullName>
    </recommendedName>
</protein>
<dbReference type="PANTHER" id="PTHR22997">
    <property type="entry name" value="PIH1 DOMAIN-CONTAINING PROTEIN 1"/>
    <property type="match status" value="1"/>
</dbReference>
<evidence type="ECO:0000313" key="4">
    <source>
        <dbReference type="EMBL" id="KAK9905657.1"/>
    </source>
</evidence>
<dbReference type="Pfam" id="PF08190">
    <property type="entry name" value="PIH1"/>
    <property type="match status" value="1"/>
</dbReference>
<dbReference type="InterPro" id="IPR012981">
    <property type="entry name" value="PIH1_N"/>
</dbReference>
<organism evidence="4 5">
    <name type="scientific">Coccomyxa subellipsoidea</name>
    <dbReference type="NCBI Taxonomy" id="248742"/>
    <lineage>
        <taxon>Eukaryota</taxon>
        <taxon>Viridiplantae</taxon>
        <taxon>Chlorophyta</taxon>
        <taxon>core chlorophytes</taxon>
        <taxon>Trebouxiophyceae</taxon>
        <taxon>Trebouxiophyceae incertae sedis</taxon>
        <taxon>Coccomyxaceae</taxon>
        <taxon>Coccomyxa</taxon>
    </lineage>
</organism>
<comment type="caution">
    <text evidence="4">The sequence shown here is derived from an EMBL/GenBank/DDBJ whole genome shotgun (WGS) entry which is preliminary data.</text>
</comment>
<accession>A0ABR2YHK8</accession>